<keyword evidence="1" id="KW-0732">Signal</keyword>
<evidence type="ECO:0000313" key="3">
    <source>
        <dbReference type="Proteomes" id="UP000597338"/>
    </source>
</evidence>
<dbReference type="EMBL" id="BMIK01000009">
    <property type="protein sequence ID" value="GGC33615.1"/>
    <property type="molecule type" value="Genomic_DNA"/>
</dbReference>
<dbReference type="SUPFAM" id="SSF50939">
    <property type="entry name" value="Sialidases"/>
    <property type="match status" value="1"/>
</dbReference>
<dbReference type="InterPro" id="IPR036278">
    <property type="entry name" value="Sialidase_sf"/>
</dbReference>
<comment type="caution">
    <text evidence="2">The sequence shown here is derived from an EMBL/GenBank/DDBJ whole genome shotgun (WGS) entry which is preliminary data.</text>
</comment>
<evidence type="ECO:0008006" key="4">
    <source>
        <dbReference type="Google" id="ProtNLM"/>
    </source>
</evidence>
<proteinExistence type="predicted"/>
<dbReference type="CDD" id="cd15482">
    <property type="entry name" value="Sialidase_non-viral"/>
    <property type="match status" value="1"/>
</dbReference>
<feature type="signal peptide" evidence="1">
    <location>
        <begin position="1"/>
        <end position="22"/>
    </location>
</feature>
<dbReference type="Gene3D" id="2.120.10.10">
    <property type="match status" value="1"/>
</dbReference>
<sequence>MSSIRPVVFLIAFLSFGLSATAQRYPSLNNEKVDGYKGIWFTLGQFSEYGDKYSGGLGTYTAKHIPLAIYSPAADKTFFVYGGIAEDRESSAGASNAKGDYLLCMIGSFDHKTGTVEKPTVVHDKEGVFDPHDNPSIAMDSDGYIWVFVSGRGRGRPGFIYKSRSPNSIDAFDVMSEREITYPQPKYVEGKGFLHLFTKYWGVRLLYFSTSADGVEWTDDRQIVAIKREQDQYGGHYQISGQLGEKIVFFYNWHPNGDVDRRTNIYYMQTTDFGKTWTTVDGTPVSIPVTEVANPTLAKEFFSKGENVYIKDVAFDRNGNPAALYVSGAGHQPGPQNGPREWQVIHWNGAEWVNHKITTSDHNYDTGSLWIDGDKWVVIGPTETSPQPWGGGGELVLWESKDGGKTWKAKKQITKNSELNHNYVRKVVNGKEPFKYFWGDGNPNSPSKSYLYFGDSKGRMWQLPYTMDSDRVRPEKGQRKNRKKY</sequence>
<gene>
    <name evidence="2" type="ORF">GCM10011386_27200</name>
</gene>
<evidence type="ECO:0000256" key="1">
    <source>
        <dbReference type="SAM" id="SignalP"/>
    </source>
</evidence>
<keyword evidence="3" id="KW-1185">Reference proteome</keyword>
<dbReference type="RefSeq" id="WP_188751600.1">
    <property type="nucleotide sequence ID" value="NZ_BMIK01000009.1"/>
</dbReference>
<reference evidence="3" key="1">
    <citation type="journal article" date="2019" name="Int. J. Syst. Evol. Microbiol.">
        <title>The Global Catalogue of Microorganisms (GCM) 10K type strain sequencing project: providing services to taxonomists for standard genome sequencing and annotation.</title>
        <authorList>
            <consortium name="The Broad Institute Genomics Platform"/>
            <consortium name="The Broad Institute Genome Sequencing Center for Infectious Disease"/>
            <person name="Wu L."/>
            <person name="Ma J."/>
        </authorList>
    </citation>
    <scope>NUCLEOTIDE SEQUENCE [LARGE SCALE GENOMIC DNA]</scope>
    <source>
        <strain evidence="3">CGMCC 1.15342</strain>
    </source>
</reference>
<feature type="chain" id="PRO_5045472452" description="BNR repeat-containing family member" evidence="1">
    <location>
        <begin position="23"/>
        <end position="485"/>
    </location>
</feature>
<evidence type="ECO:0000313" key="2">
    <source>
        <dbReference type="EMBL" id="GGC33615.1"/>
    </source>
</evidence>
<accession>A0ABQ1M4N3</accession>
<organism evidence="2 3">
    <name type="scientific">Parapedobacter defluvii</name>
    <dbReference type="NCBI Taxonomy" id="2045106"/>
    <lineage>
        <taxon>Bacteria</taxon>
        <taxon>Pseudomonadati</taxon>
        <taxon>Bacteroidota</taxon>
        <taxon>Sphingobacteriia</taxon>
        <taxon>Sphingobacteriales</taxon>
        <taxon>Sphingobacteriaceae</taxon>
        <taxon>Parapedobacter</taxon>
    </lineage>
</organism>
<dbReference type="Proteomes" id="UP000597338">
    <property type="component" value="Unassembled WGS sequence"/>
</dbReference>
<protein>
    <recommendedName>
        <fullName evidence="4">BNR repeat-containing family member</fullName>
    </recommendedName>
</protein>
<dbReference type="Pfam" id="PF15892">
    <property type="entry name" value="BNR_4"/>
    <property type="match status" value="1"/>
</dbReference>
<name>A0ABQ1M4N3_9SPHI</name>